<gene>
    <name evidence="2" type="ORF">KUF71_001169</name>
</gene>
<dbReference type="AlphaFoldDB" id="A0AAE1HFY6"/>
<evidence type="ECO:0000313" key="2">
    <source>
        <dbReference type="EMBL" id="KAK3920619.1"/>
    </source>
</evidence>
<dbReference type="Proteomes" id="UP001219518">
    <property type="component" value="Unassembled WGS sequence"/>
</dbReference>
<organism evidence="2 3">
    <name type="scientific">Frankliniella fusca</name>
    <dbReference type="NCBI Taxonomy" id="407009"/>
    <lineage>
        <taxon>Eukaryota</taxon>
        <taxon>Metazoa</taxon>
        <taxon>Ecdysozoa</taxon>
        <taxon>Arthropoda</taxon>
        <taxon>Hexapoda</taxon>
        <taxon>Insecta</taxon>
        <taxon>Pterygota</taxon>
        <taxon>Neoptera</taxon>
        <taxon>Paraneoptera</taxon>
        <taxon>Thysanoptera</taxon>
        <taxon>Terebrantia</taxon>
        <taxon>Thripoidea</taxon>
        <taxon>Thripidae</taxon>
        <taxon>Frankliniella</taxon>
    </lineage>
</organism>
<sequence length="861" mass="97368">MESRSTRYRLRKRANGLVIRENLDDSDVSDDAEPPEAFRFRPDPEVEELQHQDVYNNIHGSPNQQYDNDGVVPAGDEEAQDVGDVVGNLRDPNHDIVENYVAGDDDVEGVANNIEGDLNYDIIDNLVPGGEDADVNNPECNLNLPNNGIVENLCAQEAEGDDEDSDVSLNSEASSESEQENAFTDDDDDDGYNDYEAQAGQPPLQDHFNDDRPLYPNAQVTLRESVIAIVTFALTHHLTGFYEDLQFRFNRVKKNPNNIEDLYDGNIYKENFQSGFLSNPNNISFMWYTDGVSTFNISNKFSIWPLYLVVNELSYKKRVKKENIILAGLWFGKKKPKANTFLQPFHTKMVDFYQNGHIFNRPDGHPILVKGVVLCGTCDMPAKSTFLRIKQFNGFYSCPRCLQRGEQYAGTTVHVYSYDPNAPLRSNDSVEEHGKVAIASGFACYGVKGISLLYRMVSNLVRSTGIDSMHGIFSGQGKALLHYWFSSDHKDSDFSLHHLVDNVNARLKQFKVPSFLNKFPQSVSDLSSWKSLDFKVWLLCYSIPVLSGLMSDLYLDHHMLLVSGVFILSQQSISPEQINQASVLLSKYVSEFETLYDLRFMGINVHQLTHLAQCVEDLGPLWVYSCYFMEDLNGKICKFIHGTSHVGVQIASATTKVQQLECLISSLNHVSPAHSFCNRVHKLGQNFKVAEVISPGIHVVGKFSHLLVPPRQLLLDCLNIQGGHCQLFSRLWLKGTLYVSESYTRAEKRQSSHVQFTLDDTSSVGSIKYFIRWSNCHCTTLCYCQPGFYLCVIQVYKRIAWRAHMHPDNLAFSYMHAVRDTADLVIVPVSSLQSLCFYLSVTDGIDTHQYIIQRVNNLEVE</sequence>
<reference evidence="2" key="1">
    <citation type="submission" date="2021-07" db="EMBL/GenBank/DDBJ databases">
        <authorList>
            <person name="Catto M.A."/>
            <person name="Jacobson A."/>
            <person name="Kennedy G."/>
            <person name="Labadie P."/>
            <person name="Hunt B.G."/>
            <person name="Srinivasan R."/>
        </authorList>
    </citation>
    <scope>NUCLEOTIDE SEQUENCE</scope>
    <source>
        <strain evidence="2">PL_HMW_Pooled</strain>
        <tissue evidence="2">Head</tissue>
    </source>
</reference>
<keyword evidence="3" id="KW-1185">Reference proteome</keyword>
<feature type="region of interest" description="Disordered" evidence="1">
    <location>
        <begin position="158"/>
        <end position="212"/>
    </location>
</feature>
<dbReference type="EMBL" id="JAHWGI010001009">
    <property type="protein sequence ID" value="KAK3920619.1"/>
    <property type="molecule type" value="Genomic_DNA"/>
</dbReference>
<feature type="compositionally biased region" description="Acidic residues" evidence="1">
    <location>
        <begin position="24"/>
        <end position="34"/>
    </location>
</feature>
<evidence type="ECO:0000313" key="3">
    <source>
        <dbReference type="Proteomes" id="UP001219518"/>
    </source>
</evidence>
<name>A0AAE1HFY6_9NEOP</name>
<reference evidence="2" key="2">
    <citation type="journal article" date="2023" name="BMC Genomics">
        <title>Pest status, molecular evolution, and epigenetic factors derived from the genome assembly of Frankliniella fusca, a thysanopteran phytovirus vector.</title>
        <authorList>
            <person name="Catto M.A."/>
            <person name="Labadie P.E."/>
            <person name="Jacobson A.L."/>
            <person name="Kennedy G.G."/>
            <person name="Srinivasan R."/>
            <person name="Hunt B.G."/>
        </authorList>
    </citation>
    <scope>NUCLEOTIDE SEQUENCE</scope>
    <source>
        <strain evidence="2">PL_HMW_Pooled</strain>
    </source>
</reference>
<dbReference type="PANTHER" id="PTHR46579">
    <property type="entry name" value="F5/8 TYPE C DOMAIN-CONTAINING PROTEIN-RELATED"/>
    <property type="match status" value="1"/>
</dbReference>
<dbReference type="PANTHER" id="PTHR46579:SF1">
    <property type="entry name" value="F5_8 TYPE C DOMAIN-CONTAINING PROTEIN"/>
    <property type="match status" value="1"/>
</dbReference>
<evidence type="ECO:0000256" key="1">
    <source>
        <dbReference type="SAM" id="MobiDB-lite"/>
    </source>
</evidence>
<dbReference type="Pfam" id="PF02992">
    <property type="entry name" value="Transposase_21"/>
    <property type="match status" value="1"/>
</dbReference>
<dbReference type="InterPro" id="IPR004242">
    <property type="entry name" value="Transposase_21"/>
</dbReference>
<feature type="region of interest" description="Disordered" evidence="1">
    <location>
        <begin position="21"/>
        <end position="42"/>
    </location>
</feature>
<comment type="caution">
    <text evidence="2">The sequence shown here is derived from an EMBL/GenBank/DDBJ whole genome shotgun (WGS) entry which is preliminary data.</text>
</comment>
<accession>A0AAE1HFY6</accession>
<protein>
    <submittedName>
        <fullName evidence="2">Dynein heavy chain 10, axonemal</fullName>
    </submittedName>
</protein>
<feature type="compositionally biased region" description="Acidic residues" evidence="1">
    <location>
        <begin position="175"/>
        <end position="193"/>
    </location>
</feature>
<proteinExistence type="predicted"/>